<evidence type="ECO:0000313" key="3">
    <source>
        <dbReference type="Proteomes" id="UP000028401"/>
    </source>
</evidence>
<accession>A0A084AAB7</accession>
<name>A0A084AAB7_LACLC</name>
<feature type="transmembrane region" description="Helical" evidence="1">
    <location>
        <begin position="59"/>
        <end position="75"/>
    </location>
</feature>
<dbReference type="PATRIC" id="fig|1415168.3.peg.1468"/>
<dbReference type="Proteomes" id="UP000028401">
    <property type="component" value="Unassembled WGS sequence"/>
</dbReference>
<comment type="caution">
    <text evidence="2">The sequence shown here is derived from an EMBL/GenBank/DDBJ whole genome shotgun (WGS) entry which is preliminary data.</text>
</comment>
<feature type="transmembrane region" description="Helical" evidence="1">
    <location>
        <begin position="6"/>
        <end position="27"/>
    </location>
</feature>
<dbReference type="GeneID" id="61108474"/>
<dbReference type="AlphaFoldDB" id="A0A084AAB7"/>
<dbReference type="EMBL" id="AZSI01000048">
    <property type="protein sequence ID" value="KEY62246.1"/>
    <property type="molecule type" value="Genomic_DNA"/>
</dbReference>
<organism evidence="2 3">
    <name type="scientific">Lactococcus cremoris subsp. cremoris GE214</name>
    <dbReference type="NCBI Taxonomy" id="1415168"/>
    <lineage>
        <taxon>Bacteria</taxon>
        <taxon>Bacillati</taxon>
        <taxon>Bacillota</taxon>
        <taxon>Bacilli</taxon>
        <taxon>Lactobacillales</taxon>
        <taxon>Streptococcaceae</taxon>
        <taxon>Lactococcus</taxon>
        <taxon>Lactococcus cremoris subsp. cremoris</taxon>
    </lineage>
</organism>
<dbReference type="RefSeq" id="WP_011675217.1">
    <property type="nucleotide sequence ID" value="NZ_AZSI01000048.1"/>
</dbReference>
<evidence type="ECO:0008006" key="4">
    <source>
        <dbReference type="Google" id="ProtNLM"/>
    </source>
</evidence>
<gene>
    <name evidence="2" type="ORF">U725_01405</name>
</gene>
<proteinExistence type="predicted"/>
<sequence>MFLGILSGIIVLGALLSILLVFLGVIALRVFLRYIFPILLILLVIRLMVSGILLLFNPHFWFFIVIVALVLWVLGKMKN</sequence>
<keyword evidence="1" id="KW-0812">Transmembrane</keyword>
<protein>
    <recommendedName>
        <fullName evidence="4">Phage shock protein G</fullName>
    </recommendedName>
</protein>
<reference evidence="2 3" key="1">
    <citation type="submission" date="2014-06" db="EMBL/GenBank/DDBJ databases">
        <title>Draft genome sequence of the putrescine producing strain Lactococcus lactis subsp cremoris GE214.</title>
        <authorList>
            <person name="Ladero V."/>
            <person name="Linares D.M."/>
            <person name="del Rio B."/>
            <person name="Mayo B."/>
            <person name="Martin M.C."/>
            <person name="Fernandez M."/>
            <person name="Alvarez M.A."/>
        </authorList>
    </citation>
    <scope>NUCLEOTIDE SEQUENCE [LARGE SCALE GENOMIC DNA]</scope>
    <source>
        <strain evidence="2 3">GE214</strain>
    </source>
</reference>
<evidence type="ECO:0000313" key="2">
    <source>
        <dbReference type="EMBL" id="KEY62246.1"/>
    </source>
</evidence>
<keyword evidence="1" id="KW-1133">Transmembrane helix</keyword>
<keyword evidence="1" id="KW-0472">Membrane</keyword>
<evidence type="ECO:0000256" key="1">
    <source>
        <dbReference type="SAM" id="Phobius"/>
    </source>
</evidence>
<feature type="transmembrane region" description="Helical" evidence="1">
    <location>
        <begin position="34"/>
        <end position="53"/>
    </location>
</feature>